<dbReference type="PROSITE" id="PS50929">
    <property type="entry name" value="ABC_TM1F"/>
    <property type="match status" value="1"/>
</dbReference>
<feature type="compositionally biased region" description="Basic and acidic residues" evidence="7">
    <location>
        <begin position="562"/>
        <end position="579"/>
    </location>
</feature>
<evidence type="ECO:0000256" key="4">
    <source>
        <dbReference type="ARBA" id="ARBA00022840"/>
    </source>
</evidence>
<dbReference type="Pfam" id="PF00005">
    <property type="entry name" value="ABC_tran"/>
    <property type="match status" value="1"/>
</dbReference>
<dbReference type="SUPFAM" id="SSF52540">
    <property type="entry name" value="P-loop containing nucleoside triphosphate hydrolases"/>
    <property type="match status" value="1"/>
</dbReference>
<keyword evidence="2 8" id="KW-0812">Transmembrane</keyword>
<feature type="transmembrane region" description="Helical" evidence="8">
    <location>
        <begin position="278"/>
        <end position="302"/>
    </location>
</feature>
<dbReference type="Gene3D" id="3.40.50.300">
    <property type="entry name" value="P-loop containing nucleotide triphosphate hydrolases"/>
    <property type="match status" value="1"/>
</dbReference>
<feature type="domain" description="ABC transmembrane type-1" evidence="10">
    <location>
        <begin position="21"/>
        <end position="304"/>
    </location>
</feature>
<protein>
    <submittedName>
        <fullName evidence="11">Thiol reductant ABC exporter subunit CydC</fullName>
    </submittedName>
</protein>
<evidence type="ECO:0000256" key="8">
    <source>
        <dbReference type="SAM" id="Phobius"/>
    </source>
</evidence>
<dbReference type="InterPro" id="IPR017871">
    <property type="entry name" value="ABC_transporter-like_CS"/>
</dbReference>
<dbReference type="PROSITE" id="PS50893">
    <property type="entry name" value="ABC_TRANSPORTER_2"/>
    <property type="match status" value="1"/>
</dbReference>
<keyword evidence="4" id="KW-0067">ATP-binding</keyword>
<feature type="transmembrane region" description="Helical" evidence="8">
    <location>
        <begin position="54"/>
        <end position="74"/>
    </location>
</feature>
<comment type="subcellular location">
    <subcellularLocation>
        <location evidence="1">Cell membrane</location>
        <topology evidence="1">Multi-pass membrane protein</topology>
    </subcellularLocation>
</comment>
<dbReference type="PANTHER" id="PTHR24221:SF654">
    <property type="entry name" value="ATP-BINDING CASSETTE SUB-FAMILY B MEMBER 6"/>
    <property type="match status" value="1"/>
</dbReference>
<keyword evidence="3" id="KW-0547">Nucleotide-binding</keyword>
<keyword evidence="5 8" id="KW-1133">Transmembrane helix</keyword>
<dbReference type="InterPro" id="IPR014223">
    <property type="entry name" value="ABC_CydC/D"/>
</dbReference>
<name>A0A7Y6DWM1_9CELL</name>
<dbReference type="GO" id="GO:0016887">
    <property type="term" value="F:ATP hydrolysis activity"/>
    <property type="evidence" value="ECO:0007669"/>
    <property type="project" value="InterPro"/>
</dbReference>
<organism evidence="11 12">
    <name type="scientific">Cellulomonas humilata</name>
    <dbReference type="NCBI Taxonomy" id="144055"/>
    <lineage>
        <taxon>Bacteria</taxon>
        <taxon>Bacillati</taxon>
        <taxon>Actinomycetota</taxon>
        <taxon>Actinomycetes</taxon>
        <taxon>Micrococcales</taxon>
        <taxon>Cellulomonadaceae</taxon>
        <taxon>Cellulomonas</taxon>
    </lineage>
</organism>
<dbReference type="GO" id="GO:0140359">
    <property type="term" value="F:ABC-type transporter activity"/>
    <property type="evidence" value="ECO:0007669"/>
    <property type="project" value="InterPro"/>
</dbReference>
<feature type="transmembrane region" description="Helical" evidence="8">
    <location>
        <begin position="251"/>
        <end position="272"/>
    </location>
</feature>
<dbReference type="GO" id="GO:0005524">
    <property type="term" value="F:ATP binding"/>
    <property type="evidence" value="ECO:0007669"/>
    <property type="project" value="UniProtKB-KW"/>
</dbReference>
<evidence type="ECO:0000259" key="10">
    <source>
        <dbReference type="PROSITE" id="PS50929"/>
    </source>
</evidence>
<dbReference type="InterPro" id="IPR011527">
    <property type="entry name" value="ABC1_TM_dom"/>
</dbReference>
<evidence type="ECO:0000313" key="12">
    <source>
        <dbReference type="Proteomes" id="UP000565724"/>
    </source>
</evidence>
<evidence type="ECO:0000256" key="1">
    <source>
        <dbReference type="ARBA" id="ARBA00004651"/>
    </source>
</evidence>
<dbReference type="RefSeq" id="WP_175346333.1">
    <property type="nucleotide sequence ID" value="NZ_JABMCI010000048.1"/>
</dbReference>
<dbReference type="InterPro" id="IPR003593">
    <property type="entry name" value="AAA+_ATPase"/>
</dbReference>
<evidence type="ECO:0000313" key="11">
    <source>
        <dbReference type="EMBL" id="NUU16435.1"/>
    </source>
</evidence>
<dbReference type="SMART" id="SM00382">
    <property type="entry name" value="AAA"/>
    <property type="match status" value="1"/>
</dbReference>
<evidence type="ECO:0000259" key="9">
    <source>
        <dbReference type="PROSITE" id="PS50893"/>
    </source>
</evidence>
<dbReference type="Proteomes" id="UP000565724">
    <property type="component" value="Unassembled WGS sequence"/>
</dbReference>
<dbReference type="InterPro" id="IPR003439">
    <property type="entry name" value="ABC_transporter-like_ATP-bd"/>
</dbReference>
<evidence type="ECO:0000256" key="2">
    <source>
        <dbReference type="ARBA" id="ARBA00022692"/>
    </source>
</evidence>
<gene>
    <name evidence="11" type="primary">cydC</name>
    <name evidence="11" type="ORF">HP550_04130</name>
</gene>
<dbReference type="EMBL" id="JABMCI010000048">
    <property type="protein sequence ID" value="NUU16435.1"/>
    <property type="molecule type" value="Genomic_DNA"/>
</dbReference>
<feature type="transmembrane region" description="Helical" evidence="8">
    <location>
        <begin position="136"/>
        <end position="158"/>
    </location>
</feature>
<dbReference type="SUPFAM" id="SSF90123">
    <property type="entry name" value="ABC transporter transmembrane region"/>
    <property type="match status" value="1"/>
</dbReference>
<sequence length="579" mass="59444">MTRGTLRRAIRLLDIDPRRLALALLLGTLALGCGVALAAVSAWLIARASQMPPVLQLSVATVAVRAFGIGRGVLRYLERLVSHDVALRGMTQLRTTLYERLATARPEALLRLRRGDLLARVGADVDTVGDVVVRGLLPAGVATLLGAGTVLAMCAFWLPAGLALAGCLLLAGVAAPLVAARAARTTERLALASRADMTATALGLLDDSGPLRVGGRATDELAALRDADRRLAAATDAGAGAAALAAGLGQLAVGIAVLVALVTGVPAVGAGLLSPVELAVVVLTPLAAFEATAMLPAAAIQVQRSRAAAARILALLDAPAAPTPTDCGPADPPLVAVDLAAGWPGAPAVVEGLDLDLHAGRSVAIVGPSGTGKTTTLLTLAGLLPRRDGSLTLGGRDVDQLSRTTVVGAVVVGTEDAHVFGTTVLENLRVARGDVTEADAVAVLARVGLDGWLAGLPDGLDTLLGPDARTVSGGERRRLLVARALLSPAELLLLDEPAEHLDPDRADALVTDLLADPRGVVVVTHRLTPLGAADEVLWLEDGRIRARGTHAELTASTPGYRESLDRERADQDREAERAR</sequence>
<dbReference type="GO" id="GO:0005886">
    <property type="term" value="C:plasma membrane"/>
    <property type="evidence" value="ECO:0007669"/>
    <property type="project" value="UniProtKB-SubCell"/>
</dbReference>
<dbReference type="GO" id="GO:0045454">
    <property type="term" value="P:cell redox homeostasis"/>
    <property type="evidence" value="ECO:0007669"/>
    <property type="project" value="InterPro"/>
</dbReference>
<evidence type="ECO:0000256" key="3">
    <source>
        <dbReference type="ARBA" id="ARBA00022741"/>
    </source>
</evidence>
<evidence type="ECO:0000256" key="5">
    <source>
        <dbReference type="ARBA" id="ARBA00022989"/>
    </source>
</evidence>
<keyword evidence="12" id="KW-1185">Reference proteome</keyword>
<dbReference type="NCBIfam" id="TIGR02868">
    <property type="entry name" value="CydC"/>
    <property type="match status" value="1"/>
</dbReference>
<dbReference type="InterPro" id="IPR039421">
    <property type="entry name" value="Type_1_exporter"/>
</dbReference>
<evidence type="ECO:0000256" key="7">
    <source>
        <dbReference type="SAM" id="MobiDB-lite"/>
    </source>
</evidence>
<feature type="transmembrane region" description="Helical" evidence="8">
    <location>
        <begin position="164"/>
        <end position="183"/>
    </location>
</feature>
<dbReference type="InterPro" id="IPR036640">
    <property type="entry name" value="ABC1_TM_sf"/>
</dbReference>
<dbReference type="InterPro" id="IPR027417">
    <property type="entry name" value="P-loop_NTPase"/>
</dbReference>
<dbReference type="PROSITE" id="PS51257">
    <property type="entry name" value="PROKAR_LIPOPROTEIN"/>
    <property type="match status" value="1"/>
</dbReference>
<dbReference type="GO" id="GO:0034775">
    <property type="term" value="P:glutathione transmembrane transport"/>
    <property type="evidence" value="ECO:0007669"/>
    <property type="project" value="InterPro"/>
</dbReference>
<feature type="domain" description="ABC transporter" evidence="9">
    <location>
        <begin position="334"/>
        <end position="566"/>
    </location>
</feature>
<comment type="caution">
    <text evidence="11">The sequence shown here is derived from an EMBL/GenBank/DDBJ whole genome shotgun (WGS) entry which is preliminary data.</text>
</comment>
<proteinExistence type="predicted"/>
<dbReference type="Gene3D" id="1.20.1560.10">
    <property type="entry name" value="ABC transporter type 1, transmembrane domain"/>
    <property type="match status" value="1"/>
</dbReference>
<reference evidence="11 12" key="1">
    <citation type="submission" date="2020-05" db="EMBL/GenBank/DDBJ databases">
        <title>Genome Sequencing of Type Strains.</title>
        <authorList>
            <person name="Lemaire J.F."/>
            <person name="Inderbitzin P."/>
            <person name="Gregorio O.A."/>
            <person name="Collins S.B."/>
            <person name="Wespe N."/>
            <person name="Knight-Connoni V."/>
        </authorList>
    </citation>
    <scope>NUCLEOTIDE SEQUENCE [LARGE SCALE GENOMIC DNA]</scope>
    <source>
        <strain evidence="11 12">ATCC 25174</strain>
    </source>
</reference>
<dbReference type="PROSITE" id="PS00211">
    <property type="entry name" value="ABC_TRANSPORTER_1"/>
    <property type="match status" value="1"/>
</dbReference>
<feature type="region of interest" description="Disordered" evidence="7">
    <location>
        <begin position="549"/>
        <end position="579"/>
    </location>
</feature>
<accession>A0A7Y6DWM1</accession>
<keyword evidence="6 8" id="KW-0472">Membrane</keyword>
<dbReference type="PANTHER" id="PTHR24221">
    <property type="entry name" value="ATP-BINDING CASSETTE SUB-FAMILY B"/>
    <property type="match status" value="1"/>
</dbReference>
<evidence type="ECO:0000256" key="6">
    <source>
        <dbReference type="ARBA" id="ARBA00023136"/>
    </source>
</evidence>
<dbReference type="AlphaFoldDB" id="A0A7Y6DWM1"/>